<gene>
    <name evidence="9" type="ORF">AArcSt2_15910</name>
</gene>
<feature type="transmembrane region" description="Helical" evidence="7">
    <location>
        <begin position="79"/>
        <end position="97"/>
    </location>
</feature>
<evidence type="ECO:0000256" key="5">
    <source>
        <dbReference type="ARBA" id="ARBA00023136"/>
    </source>
</evidence>
<keyword evidence="5 7" id="KW-0472">Membrane</keyword>
<dbReference type="GO" id="GO:0005886">
    <property type="term" value="C:plasma membrane"/>
    <property type="evidence" value="ECO:0007669"/>
    <property type="project" value="UniProtKB-SubCell"/>
</dbReference>
<dbReference type="InterPro" id="IPR003918">
    <property type="entry name" value="NADH_UbQ_OxRdtase"/>
</dbReference>
<feature type="transmembrane region" description="Helical" evidence="7">
    <location>
        <begin position="303"/>
        <end position="322"/>
    </location>
</feature>
<evidence type="ECO:0000313" key="9">
    <source>
        <dbReference type="EMBL" id="MCL9818425.1"/>
    </source>
</evidence>
<keyword evidence="3 7" id="KW-0812">Transmembrane</keyword>
<feature type="transmembrane region" description="Helical" evidence="7">
    <location>
        <begin position="207"/>
        <end position="228"/>
    </location>
</feature>
<feature type="region of interest" description="Disordered" evidence="6">
    <location>
        <begin position="441"/>
        <end position="460"/>
    </location>
</feature>
<feature type="transmembrane region" description="Helical" evidence="7">
    <location>
        <begin position="32"/>
        <end position="51"/>
    </location>
</feature>
<feature type="transmembrane region" description="Helical" evidence="7">
    <location>
        <begin position="128"/>
        <end position="146"/>
    </location>
</feature>
<reference evidence="9" key="2">
    <citation type="submission" date="2022-02" db="EMBL/GenBank/DDBJ databases">
        <authorList>
            <person name="Elcheninov A.G."/>
            <person name="Sorokin D.Y."/>
            <person name="Kublanov I.V."/>
        </authorList>
    </citation>
    <scope>NUCLEOTIDE SEQUENCE</scope>
    <source>
        <strain evidence="9">AArc-St2</strain>
    </source>
</reference>
<keyword evidence="10" id="KW-1185">Reference proteome</keyword>
<comment type="subcellular location">
    <subcellularLocation>
        <location evidence="1">Cell membrane</location>
        <topology evidence="1">Multi-pass membrane protein</topology>
    </subcellularLocation>
</comment>
<dbReference type="AlphaFoldDB" id="A0AAE3KAN3"/>
<protein>
    <submittedName>
        <fullName evidence="9">Monovalent cation/H+ antiporter subunit D family protein</fullName>
    </submittedName>
</protein>
<dbReference type="PANTHER" id="PTHR42703">
    <property type="entry name" value="NADH DEHYDROGENASE"/>
    <property type="match status" value="1"/>
</dbReference>
<dbReference type="InterPro" id="IPR001750">
    <property type="entry name" value="ND/Mrp_TM"/>
</dbReference>
<comment type="caution">
    <text evidence="9">The sequence shown here is derived from an EMBL/GenBank/DDBJ whole genome shotgun (WGS) entry which is preliminary data.</text>
</comment>
<organism evidence="9 10">
    <name type="scientific">Natronocalculus amylovorans</name>
    <dbReference type="NCBI Taxonomy" id="2917812"/>
    <lineage>
        <taxon>Archaea</taxon>
        <taxon>Methanobacteriati</taxon>
        <taxon>Methanobacteriota</taxon>
        <taxon>Stenosarchaea group</taxon>
        <taxon>Halobacteria</taxon>
        <taxon>Halobacteriales</taxon>
        <taxon>Haloferacaceae</taxon>
        <taxon>Natronocalculus</taxon>
    </lineage>
</organism>
<dbReference type="EMBL" id="JAKRVX010000011">
    <property type="protein sequence ID" value="MCL9818425.1"/>
    <property type="molecule type" value="Genomic_DNA"/>
</dbReference>
<dbReference type="InterPro" id="IPR050586">
    <property type="entry name" value="CPA3_Na-H_Antiporter_D"/>
</dbReference>
<accession>A0AAE3KAN3</accession>
<feature type="transmembrane region" description="Helical" evidence="7">
    <location>
        <begin position="372"/>
        <end position="394"/>
    </location>
</feature>
<feature type="transmembrane region" description="Helical" evidence="7">
    <location>
        <begin position="158"/>
        <end position="181"/>
    </location>
</feature>
<feature type="transmembrane region" description="Helical" evidence="7">
    <location>
        <begin position="277"/>
        <end position="296"/>
    </location>
</feature>
<dbReference type="Pfam" id="PF00361">
    <property type="entry name" value="Proton_antipo_M"/>
    <property type="match status" value="1"/>
</dbReference>
<dbReference type="GO" id="GO:0008137">
    <property type="term" value="F:NADH dehydrogenase (ubiquinone) activity"/>
    <property type="evidence" value="ECO:0007669"/>
    <property type="project" value="InterPro"/>
</dbReference>
<dbReference type="GO" id="GO:0042773">
    <property type="term" value="P:ATP synthesis coupled electron transport"/>
    <property type="evidence" value="ECO:0007669"/>
    <property type="project" value="InterPro"/>
</dbReference>
<name>A0AAE3KAN3_9EURY</name>
<dbReference type="Proteomes" id="UP001203207">
    <property type="component" value="Unassembled WGS sequence"/>
</dbReference>
<feature type="transmembrane region" description="Helical" evidence="7">
    <location>
        <begin position="6"/>
        <end position="25"/>
    </location>
</feature>
<feature type="transmembrane region" description="Helical" evidence="7">
    <location>
        <begin position="342"/>
        <end position="360"/>
    </location>
</feature>
<feature type="domain" description="NADH:quinone oxidoreductase/Mrp antiporter transmembrane" evidence="8">
    <location>
        <begin position="126"/>
        <end position="422"/>
    </location>
</feature>
<feature type="transmembrane region" description="Helical" evidence="7">
    <location>
        <begin position="406"/>
        <end position="427"/>
    </location>
</feature>
<evidence type="ECO:0000256" key="7">
    <source>
        <dbReference type="SAM" id="Phobius"/>
    </source>
</evidence>
<evidence type="ECO:0000256" key="4">
    <source>
        <dbReference type="ARBA" id="ARBA00022989"/>
    </source>
</evidence>
<evidence type="ECO:0000256" key="2">
    <source>
        <dbReference type="ARBA" id="ARBA00022475"/>
    </source>
</evidence>
<feature type="transmembrane region" description="Helical" evidence="7">
    <location>
        <begin position="104"/>
        <end position="122"/>
    </location>
</feature>
<dbReference type="RefSeq" id="WP_250586120.1">
    <property type="nucleotide sequence ID" value="NZ_JAKRVX010000011.1"/>
</dbReference>
<feature type="transmembrane region" description="Helical" evidence="7">
    <location>
        <begin position="471"/>
        <end position="494"/>
    </location>
</feature>
<proteinExistence type="predicted"/>
<evidence type="ECO:0000313" key="10">
    <source>
        <dbReference type="Proteomes" id="UP001203207"/>
    </source>
</evidence>
<keyword evidence="2" id="KW-1003">Cell membrane</keyword>
<dbReference type="PRINTS" id="PR01437">
    <property type="entry name" value="NUOXDRDTASE4"/>
</dbReference>
<evidence type="ECO:0000256" key="6">
    <source>
        <dbReference type="SAM" id="MobiDB-lite"/>
    </source>
</evidence>
<dbReference type="PANTHER" id="PTHR42703:SF1">
    <property type="entry name" value="NA(+)_H(+) ANTIPORTER SUBUNIT D1"/>
    <property type="match status" value="1"/>
</dbReference>
<evidence type="ECO:0000259" key="8">
    <source>
        <dbReference type="Pfam" id="PF00361"/>
    </source>
</evidence>
<evidence type="ECO:0000256" key="3">
    <source>
        <dbReference type="ARBA" id="ARBA00022692"/>
    </source>
</evidence>
<keyword evidence="4 7" id="KW-1133">Transmembrane helix</keyword>
<reference evidence="9" key="1">
    <citation type="journal article" date="2022" name="Syst. Appl. Microbiol.">
        <title>Natronocalculus amylovorans gen. nov., sp. nov., and Natranaeroarchaeum aerophilus sp. nov., dominant culturable amylolytic natronoarchaea from hypersaline soda lakes in southwestern Siberia.</title>
        <authorList>
            <person name="Sorokin D.Y."/>
            <person name="Elcheninov A.G."/>
            <person name="Khizhniak T.V."/>
            <person name="Koenen M."/>
            <person name="Bale N.J."/>
            <person name="Damste J.S.S."/>
            <person name="Kublanov I.V."/>
        </authorList>
    </citation>
    <scope>NUCLEOTIDE SEQUENCE</scope>
    <source>
        <strain evidence="9">AArc-St2</strain>
    </source>
</reference>
<feature type="transmembrane region" description="Helical" evidence="7">
    <location>
        <begin position="240"/>
        <end position="257"/>
    </location>
</feature>
<evidence type="ECO:0000256" key="1">
    <source>
        <dbReference type="ARBA" id="ARBA00004651"/>
    </source>
</evidence>
<sequence>MSDVVLPLLVALPIMISVLPLIFGLKYENAGWPIAMGGSLTVLALAVYTITEVAANGRLIHALGNYPQPYGIELVGDELSTLIVLLIGLVSVLVLVYSRTRGPYGNAFHSGYLLLTGGLLGVVLTGDLFNLFVFLEITGLVTYALVASDRSGKSAYAALKYVFLGTIGASLYLIGVGYLYVATGTLNMRDLQGAIETVGYTDPLIQAAFGFILVGFALKVALFPLHTWQPDAYAYAPDSVSAYISALVSTAAAYALIRISFDVFTVEFFLVNDLISTAIMAAASVSIVVGSLLALMQTEIKRMFAYSSVAQFGMIVAAIAVANETAVFGAIIHLFGHGLMKAGLFMAAGILAAVYGARTIDEYAGLANRSPFTAASIAVIGIALIGIPPSIGFLGKWFIGLGAVEAGEWGVAFVIFVSTMLTLAYVFRIIEKLYFDPPGDPHGHGSDHEHEHEHDGAATDGGHELVADTSAVTVGMVVMVVSITIAVVALGFSWELFFDLLAPVLERFFQ</sequence>